<accession>A0AAV0VC28</accession>
<evidence type="ECO:0000313" key="3">
    <source>
        <dbReference type="Proteomes" id="UP001162029"/>
    </source>
</evidence>
<evidence type="ECO:0000256" key="1">
    <source>
        <dbReference type="SAM" id="MobiDB-lite"/>
    </source>
</evidence>
<evidence type="ECO:0000313" key="2">
    <source>
        <dbReference type="EMBL" id="CAI5746737.1"/>
    </source>
</evidence>
<dbReference type="EMBL" id="CANTFM010002614">
    <property type="protein sequence ID" value="CAI5746737.1"/>
    <property type="molecule type" value="Genomic_DNA"/>
</dbReference>
<feature type="region of interest" description="Disordered" evidence="1">
    <location>
        <begin position="96"/>
        <end position="141"/>
    </location>
</feature>
<comment type="caution">
    <text evidence="2">The sequence shown here is derived from an EMBL/GenBank/DDBJ whole genome shotgun (WGS) entry which is preliminary data.</text>
</comment>
<proteinExistence type="predicted"/>
<name>A0AAV0VC28_9STRA</name>
<sequence>MNLRQAQRSLSELIAKCEAAHVELPENPFEARAEAVESIIHSLKDGRPNLNDAQEKLQQKFGIQVQHLGNEEERKRLRRHQSNQKNVSIHEKEDVKLTQGADGESAQCRSSRTATVTRLKQQASREESSPQETAAIKVSKKTECSRDVIVREASDDTEEKLPLAPSENVAMDNHGKSILSGSPDQEMIDLLEDLTGR</sequence>
<keyword evidence="3" id="KW-1185">Reference proteome</keyword>
<feature type="compositionally biased region" description="Polar residues" evidence="1">
    <location>
        <begin position="107"/>
        <end position="122"/>
    </location>
</feature>
<dbReference type="AlphaFoldDB" id="A0AAV0VC28"/>
<gene>
    <name evidence="2" type="ORF">PDE001_LOCUS11702</name>
</gene>
<protein>
    <submittedName>
        <fullName evidence="2">Uncharacterized protein</fullName>
    </submittedName>
</protein>
<reference evidence="2" key="1">
    <citation type="submission" date="2022-12" db="EMBL/GenBank/DDBJ databases">
        <authorList>
            <person name="Webb A."/>
        </authorList>
    </citation>
    <scope>NUCLEOTIDE SEQUENCE</scope>
    <source>
        <strain evidence="2">Pd1</strain>
    </source>
</reference>
<organism evidence="2 3">
    <name type="scientific">Peronospora destructor</name>
    <dbReference type="NCBI Taxonomy" id="86335"/>
    <lineage>
        <taxon>Eukaryota</taxon>
        <taxon>Sar</taxon>
        <taxon>Stramenopiles</taxon>
        <taxon>Oomycota</taxon>
        <taxon>Peronosporomycetes</taxon>
        <taxon>Peronosporales</taxon>
        <taxon>Peronosporaceae</taxon>
        <taxon>Peronospora</taxon>
    </lineage>
</organism>
<dbReference type="Proteomes" id="UP001162029">
    <property type="component" value="Unassembled WGS sequence"/>
</dbReference>